<evidence type="ECO:0000313" key="4">
    <source>
        <dbReference type="EMBL" id="MFC0526013.1"/>
    </source>
</evidence>
<feature type="domain" description="YvbJ-like NTF2-like" evidence="3">
    <location>
        <begin position="298"/>
        <end position="422"/>
    </location>
</feature>
<evidence type="ECO:0000259" key="1">
    <source>
        <dbReference type="Pfam" id="PF22813"/>
    </source>
</evidence>
<dbReference type="RefSeq" id="WP_377351868.1">
    <property type="nucleotide sequence ID" value="NZ_JBHLTP010000024.1"/>
</dbReference>
<dbReference type="Pfam" id="PF22813">
    <property type="entry name" value="TcaA_2nd"/>
    <property type="match status" value="1"/>
</dbReference>
<reference evidence="4 5" key="1">
    <citation type="submission" date="2024-09" db="EMBL/GenBank/DDBJ databases">
        <authorList>
            <person name="Sun Q."/>
            <person name="Mori K."/>
        </authorList>
    </citation>
    <scope>NUCLEOTIDE SEQUENCE [LARGE SCALE GENOMIC DNA]</scope>
    <source>
        <strain evidence="4 5">NCAIM B.02529</strain>
    </source>
</reference>
<dbReference type="InterPro" id="IPR056902">
    <property type="entry name" value="NTF2_YvbJ"/>
</dbReference>
<accession>A0ABV6LUD2</accession>
<dbReference type="PANTHER" id="PTHR40038">
    <property type="entry name" value="MEMBRANE-ASSOCIATED PROTEIN TCAA"/>
    <property type="match status" value="1"/>
</dbReference>
<dbReference type="EMBL" id="JBHLTP010000024">
    <property type="protein sequence ID" value="MFC0526013.1"/>
    <property type="molecule type" value="Genomic_DNA"/>
</dbReference>
<evidence type="ECO:0000259" key="2">
    <source>
        <dbReference type="Pfam" id="PF22820"/>
    </source>
</evidence>
<proteinExistence type="predicted"/>
<evidence type="ECO:0000313" key="5">
    <source>
        <dbReference type="Proteomes" id="UP001589836"/>
    </source>
</evidence>
<protein>
    <submittedName>
        <fullName evidence="4">Uncharacterized protein</fullName>
    </submittedName>
</protein>
<feature type="domain" description="TcaA 4th" evidence="2">
    <location>
        <begin position="223"/>
        <end position="282"/>
    </location>
</feature>
<dbReference type="InterPro" id="IPR054529">
    <property type="entry name" value="TcaA_2nd"/>
</dbReference>
<keyword evidence="5" id="KW-1185">Reference proteome</keyword>
<organism evidence="4 5">
    <name type="scientific">Pontibacillus salicampi</name>
    <dbReference type="NCBI Taxonomy" id="1449801"/>
    <lineage>
        <taxon>Bacteria</taxon>
        <taxon>Bacillati</taxon>
        <taxon>Bacillota</taxon>
        <taxon>Bacilli</taxon>
        <taxon>Bacillales</taxon>
        <taxon>Bacillaceae</taxon>
        <taxon>Pontibacillus</taxon>
    </lineage>
</organism>
<sequence>MKSKKLWSLVIAGVLGIVLIVQLSGYVSSASAAQSQVDQLEDAIRNEDSQKLVDLVDSSADNWDFTKKEADRLITFFQENPRKLDSLLSVLSERATKLEAADTEVSPVPGYSYGFFNLQEDGNKYVFFKDYQLLISPALLVVKAATGDSTITIDDEEIKPSEKNGEKLTYGPLGPGTYEVKNTTPSNVSAIKESKEVTLYQMEMEQEVIEFDFPLESVFMVAPYKETSLYINEEKTDVVLNDEDSTEVGPLRTDGKMTMHIEKEFPWGVVASEPMPIEEDKESFEEFSPLEEKTKAAMMEKANTVLKQRLTALQTFDSSEVKDDVTENYITELEKEISERKQEKDPLEGEPAFAYYDMTTIQKPSWNEGKGHYELKVNAEYHIKNTDDATSLYSNREDGLGIFTVVLTFVYDKAQDKWQLDNQNNEILLVPKKNEKKYEL</sequence>
<name>A0ABV6LUD2_9BACI</name>
<dbReference type="Pfam" id="PF25155">
    <property type="entry name" value="NTF2_YvbJ"/>
    <property type="match status" value="1"/>
</dbReference>
<dbReference type="Pfam" id="PF22820">
    <property type="entry name" value="TcaA_3rd_4th"/>
    <property type="match status" value="1"/>
</dbReference>
<evidence type="ECO:0000259" key="3">
    <source>
        <dbReference type="Pfam" id="PF25155"/>
    </source>
</evidence>
<comment type="caution">
    <text evidence="4">The sequence shown here is derived from an EMBL/GenBank/DDBJ whole genome shotgun (WGS) entry which is preliminary data.</text>
</comment>
<feature type="domain" description="TcaA second" evidence="1">
    <location>
        <begin position="35"/>
        <end position="133"/>
    </location>
</feature>
<dbReference type="InterPro" id="IPR054530">
    <property type="entry name" value="TcaA_4th"/>
</dbReference>
<gene>
    <name evidence="4" type="ORF">ACFFGV_20775</name>
</gene>
<dbReference type="PANTHER" id="PTHR40038:SF1">
    <property type="entry name" value="MEMBRANE-ASSOCIATED PROTEIN TCAA"/>
    <property type="match status" value="1"/>
</dbReference>
<dbReference type="Proteomes" id="UP001589836">
    <property type="component" value="Unassembled WGS sequence"/>
</dbReference>